<evidence type="ECO:0008006" key="10">
    <source>
        <dbReference type="Google" id="ProtNLM"/>
    </source>
</evidence>
<feature type="transmembrane region" description="Helical" evidence="7">
    <location>
        <begin position="446"/>
        <end position="465"/>
    </location>
</feature>
<dbReference type="AlphaFoldDB" id="A0A317FIZ5"/>
<keyword evidence="5 7" id="KW-1133">Transmembrane helix</keyword>
<feature type="transmembrane region" description="Helical" evidence="7">
    <location>
        <begin position="229"/>
        <end position="247"/>
    </location>
</feature>
<keyword evidence="3" id="KW-0813">Transport</keyword>
<keyword evidence="4 7" id="KW-0812">Transmembrane</keyword>
<dbReference type="PANTHER" id="PTHR42810">
    <property type="entry name" value="PURINE PERMEASE C1399.01C-RELATED"/>
    <property type="match status" value="1"/>
</dbReference>
<feature type="transmembrane region" description="Helical" evidence="7">
    <location>
        <begin position="205"/>
        <end position="222"/>
    </location>
</feature>
<evidence type="ECO:0000256" key="3">
    <source>
        <dbReference type="ARBA" id="ARBA00022448"/>
    </source>
</evidence>
<proteinExistence type="inferred from homology"/>
<comment type="similarity">
    <text evidence="2">Belongs to the nucleobase:cation symporter-2 (NCS2) (TC 2.A.40) family.</text>
</comment>
<keyword evidence="6 7" id="KW-0472">Membrane</keyword>
<feature type="transmembrane region" description="Helical" evidence="7">
    <location>
        <begin position="172"/>
        <end position="193"/>
    </location>
</feature>
<accession>A0A317FIZ5</accession>
<dbReference type="PANTHER" id="PTHR42810:SF2">
    <property type="entry name" value="PURINE PERMEASE C1399.01C-RELATED"/>
    <property type="match status" value="1"/>
</dbReference>
<evidence type="ECO:0000256" key="5">
    <source>
        <dbReference type="ARBA" id="ARBA00022989"/>
    </source>
</evidence>
<comment type="caution">
    <text evidence="8">The sequence shown here is derived from an EMBL/GenBank/DDBJ whole genome shotgun (WGS) entry which is preliminary data.</text>
</comment>
<keyword evidence="9" id="KW-1185">Reference proteome</keyword>
<dbReference type="Proteomes" id="UP000245765">
    <property type="component" value="Unassembled WGS sequence"/>
</dbReference>
<feature type="transmembrane region" description="Helical" evidence="7">
    <location>
        <begin position="358"/>
        <end position="377"/>
    </location>
</feature>
<feature type="transmembrane region" description="Helical" evidence="7">
    <location>
        <begin position="383"/>
        <end position="404"/>
    </location>
</feature>
<feature type="transmembrane region" description="Helical" evidence="7">
    <location>
        <begin position="416"/>
        <end position="434"/>
    </location>
</feature>
<evidence type="ECO:0000313" key="9">
    <source>
        <dbReference type="Proteomes" id="UP000245765"/>
    </source>
</evidence>
<evidence type="ECO:0000313" key="8">
    <source>
        <dbReference type="EMBL" id="PWS37929.1"/>
    </source>
</evidence>
<comment type="subcellular location">
    <subcellularLocation>
        <location evidence="1">Membrane</location>
        <topology evidence="1">Multi-pass membrane protein</topology>
    </subcellularLocation>
</comment>
<evidence type="ECO:0000256" key="7">
    <source>
        <dbReference type="SAM" id="Phobius"/>
    </source>
</evidence>
<feature type="transmembrane region" description="Helical" evidence="7">
    <location>
        <begin position="89"/>
        <end position="108"/>
    </location>
</feature>
<dbReference type="Pfam" id="PF00860">
    <property type="entry name" value="Xan_ur_permease"/>
    <property type="match status" value="1"/>
</dbReference>
<sequence>MRPRSGAGPGHQNACATLYGAFRLYSGKIDQRRNAPMRKPADLAYGLDDRPPLRVLLTAALQQTAIIVVFIYPAILIGRAVDAPPREAAAILSLTFLTCGLSTLLQAFGRGGFGSGFLAPGSAAGGFLAPSLLAAQNGGLPMVAGMTMAAGAATLVFARMLRRLRAVLPPEIAGTVALIIALVIALTGVRLLMHGPEGEPPTARGLFVAAVTLAVAGGLSVWGKGMLRWTCVLVALAVGSLVALALGETDSRASVDLATIPLVGLPQLGHIGYDFDIALLPAFLVTALAAAVRSVGLLTTLQKINDADWVRPDQRSIAGGVSGDGVTILIAGLLAAPAANMSTTNITVQGATGITSRIIALGTAGACFLLACFPRAAALLAQVPAPVIAAILLQAGAQMMVNGMQLATSRMLDARKTLAIGLAFITALGVAILPEMRDLVAPSWRPLVSEIALGTIVAIGLNALLRIGIRRRVSLTVPGDAIDEKAVADFATRAGASWGARPDVVARTTELVSWCLDAIIDARLARGDITVTLAFDEFRLDVLVAYHGAPIELAAAPPSPEELLQDDGAGARLAGHMIRRRASRATVRHRDGLTELRLVVDH</sequence>
<feature type="transmembrane region" description="Helical" evidence="7">
    <location>
        <begin position="55"/>
        <end position="77"/>
    </location>
</feature>
<evidence type="ECO:0000256" key="2">
    <source>
        <dbReference type="ARBA" id="ARBA00008821"/>
    </source>
</evidence>
<reference evidence="9" key="1">
    <citation type="submission" date="2018-05" db="EMBL/GenBank/DDBJ databases">
        <authorList>
            <person name="Du Z."/>
            <person name="Wang X."/>
        </authorList>
    </citation>
    <scope>NUCLEOTIDE SEQUENCE [LARGE SCALE GENOMIC DNA]</scope>
    <source>
        <strain evidence="9">CQN31</strain>
    </source>
</reference>
<evidence type="ECO:0000256" key="4">
    <source>
        <dbReference type="ARBA" id="ARBA00022692"/>
    </source>
</evidence>
<dbReference type="GO" id="GO:0042907">
    <property type="term" value="F:xanthine transmembrane transporter activity"/>
    <property type="evidence" value="ECO:0007669"/>
    <property type="project" value="TreeGrafter"/>
</dbReference>
<protein>
    <recommendedName>
        <fullName evidence="10">Xanthine/uracil permease</fullName>
    </recommendedName>
</protein>
<dbReference type="GO" id="GO:0005886">
    <property type="term" value="C:plasma membrane"/>
    <property type="evidence" value="ECO:0007669"/>
    <property type="project" value="TreeGrafter"/>
</dbReference>
<evidence type="ECO:0000256" key="1">
    <source>
        <dbReference type="ARBA" id="ARBA00004141"/>
    </source>
</evidence>
<feature type="transmembrane region" description="Helical" evidence="7">
    <location>
        <begin position="140"/>
        <end position="160"/>
    </location>
</feature>
<organism evidence="8 9">
    <name type="scientific">Falsiroseomonas bella</name>
    <dbReference type="NCBI Taxonomy" id="2184016"/>
    <lineage>
        <taxon>Bacteria</taxon>
        <taxon>Pseudomonadati</taxon>
        <taxon>Pseudomonadota</taxon>
        <taxon>Alphaproteobacteria</taxon>
        <taxon>Acetobacterales</taxon>
        <taxon>Roseomonadaceae</taxon>
        <taxon>Falsiroseomonas</taxon>
    </lineage>
</organism>
<gene>
    <name evidence="8" type="ORF">DFH01_01020</name>
</gene>
<feature type="transmembrane region" description="Helical" evidence="7">
    <location>
        <begin position="277"/>
        <end position="301"/>
    </location>
</feature>
<evidence type="ECO:0000256" key="6">
    <source>
        <dbReference type="ARBA" id="ARBA00023136"/>
    </source>
</evidence>
<dbReference type="EMBL" id="QGNA01000001">
    <property type="protein sequence ID" value="PWS37929.1"/>
    <property type="molecule type" value="Genomic_DNA"/>
</dbReference>
<dbReference type="InterPro" id="IPR006043">
    <property type="entry name" value="NCS2"/>
</dbReference>
<name>A0A317FIZ5_9PROT</name>